<evidence type="ECO:0000259" key="2">
    <source>
        <dbReference type="Pfam" id="PF01541"/>
    </source>
</evidence>
<name>A0A8S3TE30_MYTED</name>
<evidence type="ECO:0000313" key="5">
    <source>
        <dbReference type="Proteomes" id="UP000683360"/>
    </source>
</evidence>
<feature type="domain" description="GIY-YIG" evidence="2">
    <location>
        <begin position="43"/>
        <end position="94"/>
    </location>
</feature>
<dbReference type="InterPro" id="IPR048749">
    <property type="entry name" value="SLX1_C"/>
</dbReference>
<dbReference type="OrthoDB" id="24645at2759"/>
<organism evidence="4 5">
    <name type="scientific">Mytilus edulis</name>
    <name type="common">Blue mussel</name>
    <dbReference type="NCBI Taxonomy" id="6550"/>
    <lineage>
        <taxon>Eukaryota</taxon>
        <taxon>Metazoa</taxon>
        <taxon>Spiralia</taxon>
        <taxon>Lophotrochozoa</taxon>
        <taxon>Mollusca</taxon>
        <taxon>Bivalvia</taxon>
        <taxon>Autobranchia</taxon>
        <taxon>Pteriomorphia</taxon>
        <taxon>Mytilida</taxon>
        <taxon>Mytiloidea</taxon>
        <taxon>Mytilidae</taxon>
        <taxon>Mytilinae</taxon>
        <taxon>Mytilus</taxon>
    </lineage>
</organism>
<feature type="region of interest" description="Disordered" evidence="1">
    <location>
        <begin position="263"/>
        <end position="284"/>
    </location>
</feature>
<dbReference type="Proteomes" id="UP000683360">
    <property type="component" value="Unassembled WGS sequence"/>
</dbReference>
<sequence>MDRISKYYFLSDIDTKISKSSTEEIQRWCKKLRTFMEFIYFTMRIQQHNKGRHAGGAWRTHGRGPWEMVLIIHGFPNEISALRFEWAWQHPDKSRRLRHVPGKKKKETPFLFRLALTIRWLKQEYVTDFAPDNKPPVHMPIAYGLVKVKKVGSDTGRSKKGDKSEKEAVDEDLVNLSQCGNKYPRCSVCNKRIQAEDHTLKCVHPKCQMVSHTLCLANKFLSDKGTMTEVLPVDGTCPKCKGAVLWGDLVRLKTGCYQNLEECGSSDDEEHEDHWANELQTQVT</sequence>
<evidence type="ECO:0000256" key="1">
    <source>
        <dbReference type="SAM" id="MobiDB-lite"/>
    </source>
</evidence>
<dbReference type="EMBL" id="CAJPWZ010001999">
    <property type="protein sequence ID" value="CAG2228572.1"/>
    <property type="molecule type" value="Genomic_DNA"/>
</dbReference>
<evidence type="ECO:0000313" key="4">
    <source>
        <dbReference type="EMBL" id="CAG2228572.1"/>
    </source>
</evidence>
<evidence type="ECO:0000259" key="3">
    <source>
        <dbReference type="Pfam" id="PF21202"/>
    </source>
</evidence>
<dbReference type="GO" id="GO:0033557">
    <property type="term" value="C:Slx1-Slx4 complex"/>
    <property type="evidence" value="ECO:0007669"/>
    <property type="project" value="TreeGrafter"/>
</dbReference>
<dbReference type="EC" id="3.6.1.-" evidence="4"/>
<dbReference type="Gene3D" id="3.40.1440.10">
    <property type="entry name" value="GIY-YIG endonuclease"/>
    <property type="match status" value="1"/>
</dbReference>
<dbReference type="Gene3D" id="3.30.40.10">
    <property type="entry name" value="Zinc/RING finger domain, C3HC4 (zinc finger)"/>
    <property type="match status" value="1"/>
</dbReference>
<dbReference type="GO" id="GO:0000724">
    <property type="term" value="P:double-strand break repair via homologous recombination"/>
    <property type="evidence" value="ECO:0007669"/>
    <property type="project" value="TreeGrafter"/>
</dbReference>
<comment type="caution">
    <text evidence="4">The sequence shown here is derived from an EMBL/GenBank/DDBJ whole genome shotgun (WGS) entry which is preliminary data.</text>
</comment>
<dbReference type="GO" id="GO:0017108">
    <property type="term" value="F:5'-flap endonuclease activity"/>
    <property type="evidence" value="ECO:0007669"/>
    <property type="project" value="TreeGrafter"/>
</dbReference>
<keyword evidence="5" id="KW-1185">Reference proteome</keyword>
<dbReference type="PANTHER" id="PTHR20208:SF10">
    <property type="entry name" value="STRUCTURE-SPECIFIC ENDONUCLEASE SUBUNIT SLX1"/>
    <property type="match status" value="1"/>
</dbReference>
<proteinExistence type="predicted"/>
<dbReference type="InterPro" id="IPR000305">
    <property type="entry name" value="GIY-YIG_endonuc"/>
</dbReference>
<dbReference type="InterPro" id="IPR050381">
    <property type="entry name" value="SLX1_endonuclease"/>
</dbReference>
<reference evidence="4" key="1">
    <citation type="submission" date="2021-03" db="EMBL/GenBank/DDBJ databases">
        <authorList>
            <person name="Bekaert M."/>
        </authorList>
    </citation>
    <scope>NUCLEOTIDE SEQUENCE</scope>
</reference>
<accession>A0A8S3TE30</accession>
<gene>
    <name evidence="4" type="ORF">MEDL_41580</name>
</gene>
<dbReference type="Pfam" id="PF01541">
    <property type="entry name" value="GIY-YIG"/>
    <property type="match status" value="1"/>
</dbReference>
<dbReference type="InterPro" id="IPR035901">
    <property type="entry name" value="GIY-YIG_endonuc_sf"/>
</dbReference>
<feature type="domain" description="Structure-specific endonuclease subunit SLX1 C-terminal" evidence="3">
    <location>
        <begin position="185"/>
        <end position="250"/>
    </location>
</feature>
<dbReference type="AlphaFoldDB" id="A0A8S3TE30"/>
<dbReference type="PANTHER" id="PTHR20208">
    <property type="entry name" value="STRUCTURE-SPECIFIC ENDONUCLEASE SUBUNIT SLX1"/>
    <property type="match status" value="1"/>
</dbReference>
<dbReference type="Pfam" id="PF21202">
    <property type="entry name" value="SLX1_C"/>
    <property type="match status" value="1"/>
</dbReference>
<dbReference type="InterPro" id="IPR013083">
    <property type="entry name" value="Znf_RING/FYVE/PHD"/>
</dbReference>
<dbReference type="GO" id="GO:0008821">
    <property type="term" value="F:crossover junction DNA endonuclease activity"/>
    <property type="evidence" value="ECO:0007669"/>
    <property type="project" value="TreeGrafter"/>
</dbReference>
<protein>
    <submittedName>
        <fullName evidence="4">SLX1</fullName>
        <ecNumber evidence="4">3.6.1.-</ecNumber>
    </submittedName>
</protein>
<keyword evidence="4" id="KW-0378">Hydrolase</keyword>